<dbReference type="Proteomes" id="UP000001798">
    <property type="component" value="Chromosome 1"/>
</dbReference>
<proteinExistence type="predicted"/>
<evidence type="ECO:0000313" key="2">
    <source>
        <dbReference type="EMBL" id="ATZ46559.1"/>
    </source>
</evidence>
<dbReference type="KEGG" id="bfu:BCIN_01g11340"/>
<dbReference type="OMA" id="MGLFNKP"/>
<feature type="region of interest" description="Disordered" evidence="1">
    <location>
        <begin position="146"/>
        <end position="167"/>
    </location>
</feature>
<dbReference type="VEuPathDB" id="FungiDB:Bcin01g11340"/>
<dbReference type="OrthoDB" id="5335210at2759"/>
<evidence type="ECO:0008006" key="4">
    <source>
        <dbReference type="Google" id="ProtNLM"/>
    </source>
</evidence>
<reference evidence="2 3" key="2">
    <citation type="journal article" date="2012" name="Eukaryot. Cell">
        <title>Genome update of Botrytis cinerea strains B05.10 and T4.</title>
        <authorList>
            <person name="Staats M."/>
            <person name="van Kan J.A."/>
        </authorList>
    </citation>
    <scope>NUCLEOTIDE SEQUENCE [LARGE SCALE GENOMIC DNA]</scope>
    <source>
        <strain evidence="2 3">B05.10</strain>
    </source>
</reference>
<dbReference type="EMBL" id="CP009805">
    <property type="protein sequence ID" value="ATZ46559.1"/>
    <property type="molecule type" value="Genomic_DNA"/>
</dbReference>
<evidence type="ECO:0000313" key="3">
    <source>
        <dbReference type="Proteomes" id="UP000001798"/>
    </source>
</evidence>
<name>A0A384J7Q1_BOTFB</name>
<feature type="region of interest" description="Disordered" evidence="1">
    <location>
        <begin position="1"/>
        <end position="47"/>
    </location>
</feature>
<feature type="compositionally biased region" description="Low complexity" evidence="1">
    <location>
        <begin position="1157"/>
        <end position="1168"/>
    </location>
</feature>
<feature type="compositionally biased region" description="Polar residues" evidence="1">
    <location>
        <begin position="1216"/>
        <end position="1229"/>
    </location>
</feature>
<keyword evidence="3" id="KW-1185">Reference proteome</keyword>
<feature type="compositionally biased region" description="Basic and acidic residues" evidence="1">
    <location>
        <begin position="919"/>
        <end position="928"/>
    </location>
</feature>
<feature type="compositionally biased region" description="Polar residues" evidence="1">
    <location>
        <begin position="545"/>
        <end position="558"/>
    </location>
</feature>
<protein>
    <recommendedName>
        <fullName evidence="4">Glycosyl hydrolase family 43 protein</fullName>
    </recommendedName>
</protein>
<feature type="compositionally biased region" description="Polar residues" evidence="1">
    <location>
        <begin position="261"/>
        <end position="300"/>
    </location>
</feature>
<feature type="compositionally biased region" description="Low complexity" evidence="1">
    <location>
        <begin position="522"/>
        <end position="531"/>
    </location>
</feature>
<feature type="region of interest" description="Disordered" evidence="1">
    <location>
        <begin position="833"/>
        <end position="1023"/>
    </location>
</feature>
<reference evidence="2 3" key="1">
    <citation type="journal article" date="2011" name="PLoS Genet.">
        <title>Genomic analysis of the necrotrophic fungal pathogens Sclerotinia sclerotiorum and Botrytis cinerea.</title>
        <authorList>
            <person name="Amselem J."/>
            <person name="Cuomo C.A."/>
            <person name="van Kan J.A."/>
            <person name="Viaud M."/>
            <person name="Benito E.P."/>
            <person name="Couloux A."/>
            <person name="Coutinho P.M."/>
            <person name="de Vries R.P."/>
            <person name="Dyer P.S."/>
            <person name="Fillinger S."/>
            <person name="Fournier E."/>
            <person name="Gout L."/>
            <person name="Hahn M."/>
            <person name="Kohn L."/>
            <person name="Lapalu N."/>
            <person name="Plummer K.M."/>
            <person name="Pradier J.M."/>
            <person name="Quevillon E."/>
            <person name="Sharon A."/>
            <person name="Simon A."/>
            <person name="ten Have A."/>
            <person name="Tudzynski B."/>
            <person name="Tudzynski P."/>
            <person name="Wincker P."/>
            <person name="Andrew M."/>
            <person name="Anthouard V."/>
            <person name="Beever R.E."/>
            <person name="Beffa R."/>
            <person name="Benoit I."/>
            <person name="Bouzid O."/>
            <person name="Brault B."/>
            <person name="Chen Z."/>
            <person name="Choquer M."/>
            <person name="Collemare J."/>
            <person name="Cotton P."/>
            <person name="Danchin E.G."/>
            <person name="Da Silva C."/>
            <person name="Gautier A."/>
            <person name="Giraud C."/>
            <person name="Giraud T."/>
            <person name="Gonzalez C."/>
            <person name="Grossetete S."/>
            <person name="Guldener U."/>
            <person name="Henrissat B."/>
            <person name="Howlett B.J."/>
            <person name="Kodira C."/>
            <person name="Kretschmer M."/>
            <person name="Lappartient A."/>
            <person name="Leroch M."/>
            <person name="Levis C."/>
            <person name="Mauceli E."/>
            <person name="Neuveglise C."/>
            <person name="Oeser B."/>
            <person name="Pearson M."/>
            <person name="Poulain J."/>
            <person name="Poussereau N."/>
            <person name="Quesneville H."/>
            <person name="Rascle C."/>
            <person name="Schumacher J."/>
            <person name="Segurens B."/>
            <person name="Sexton A."/>
            <person name="Silva E."/>
            <person name="Sirven C."/>
            <person name="Soanes D.M."/>
            <person name="Talbot N.J."/>
            <person name="Templeton M."/>
            <person name="Yandava C."/>
            <person name="Yarden O."/>
            <person name="Zeng Q."/>
            <person name="Rollins J.A."/>
            <person name="Lebrun M.H."/>
            <person name="Dickman M."/>
        </authorList>
    </citation>
    <scope>NUCLEOTIDE SEQUENCE [LARGE SCALE GENOMIC DNA]</scope>
    <source>
        <strain evidence="2 3">B05.10</strain>
    </source>
</reference>
<feature type="compositionally biased region" description="Basic and acidic residues" evidence="1">
    <location>
        <begin position="209"/>
        <end position="221"/>
    </location>
</feature>
<gene>
    <name evidence="2" type="ORF">BCIN_01g11340</name>
</gene>
<feature type="compositionally biased region" description="Polar residues" evidence="1">
    <location>
        <begin position="1066"/>
        <end position="1084"/>
    </location>
</feature>
<feature type="compositionally biased region" description="Polar residues" evidence="1">
    <location>
        <begin position="1109"/>
        <end position="1139"/>
    </location>
</feature>
<feature type="compositionally biased region" description="Polar residues" evidence="1">
    <location>
        <begin position="716"/>
        <end position="734"/>
    </location>
</feature>
<feature type="region of interest" description="Disordered" evidence="1">
    <location>
        <begin position="208"/>
        <end position="302"/>
    </location>
</feature>
<dbReference type="RefSeq" id="XP_024546748.1">
    <property type="nucleotide sequence ID" value="XM_024690978.1"/>
</dbReference>
<feature type="compositionally biased region" description="Low complexity" evidence="1">
    <location>
        <begin position="1041"/>
        <end position="1057"/>
    </location>
</feature>
<feature type="compositionally biased region" description="Basic and acidic residues" evidence="1">
    <location>
        <begin position="742"/>
        <end position="751"/>
    </location>
</feature>
<feature type="compositionally biased region" description="Polar residues" evidence="1">
    <location>
        <begin position="972"/>
        <end position="981"/>
    </location>
</feature>
<feature type="compositionally biased region" description="Basic and acidic residues" evidence="1">
    <location>
        <begin position="762"/>
        <end position="772"/>
    </location>
</feature>
<feature type="compositionally biased region" description="Basic and acidic residues" evidence="1">
    <location>
        <begin position="884"/>
        <end position="896"/>
    </location>
</feature>
<evidence type="ECO:0000256" key="1">
    <source>
        <dbReference type="SAM" id="MobiDB-lite"/>
    </source>
</evidence>
<reference evidence="2 3" key="3">
    <citation type="journal article" date="2017" name="Mol. Plant Pathol.">
        <title>A gapless genome sequence of the fungus Botrytis cinerea.</title>
        <authorList>
            <person name="Van Kan J.A."/>
            <person name="Stassen J.H."/>
            <person name="Mosbach A."/>
            <person name="Van Der Lee T.A."/>
            <person name="Faino L."/>
            <person name="Farmer A.D."/>
            <person name="Papasotiriou D.G."/>
            <person name="Zhou S."/>
            <person name="Seidl M.F."/>
            <person name="Cottam E."/>
            <person name="Edel D."/>
            <person name="Hahn M."/>
            <person name="Schwartz D.C."/>
            <person name="Dietrich R.A."/>
            <person name="Widdison S."/>
            <person name="Scalliet G."/>
        </authorList>
    </citation>
    <scope>NUCLEOTIDE SEQUENCE [LARGE SCALE GENOMIC DNA]</scope>
    <source>
        <strain evidence="2 3">B05.10</strain>
    </source>
</reference>
<sequence length="1292" mass="140505">MFRSRKKKDAKDAAEGVGRGSSDTEHTVAVKSSKTFRLGKKKEEPEPKLELDLENALPSSDDFRTSLLMNGLSARFSMLREQDDPTSKIGKASDDSVLFPKRASKLIDFGFQGHGLSDIAEVSSIHGSVRPPFAFARADSVADGYGTDDESLHTGSIMSRPKPGEGNVLFGGRQKIYKIPSGSKSSADGVGLGGRVLYENDVSQSAFQKLREKEREQLWDERNDDDDNTADISTTEHSRAGSPPPVGYNRNRETSSTTSSGPVNTRISTAATSVTSQRTPSLSGSHTPVSAGGSVTNSGMERSATKMRRLYETGLDQHVHDQQHSTMNRIDTLTRQRGMGAQTPPLTMHSPTSATSFNASDKWDRKPVIAKGSMPNLRAASPPPNHNLPSPISGFDFGPTVKSAHLAVEPKSQYGFSNPPLSPPVSENDEAPPPSQVNDRVKAMMVGSVPPKTSQQHYESRSQAQIKDGRETPPPRKHSPPGPFVPRQQPGSRARKDSGAMQENHSNQRHFPPKDRAPEPQSPQQQRIIIPGSETVSAPFMGSPITRSVASPTRSEFSTKGGPMSRPWGLPQPRSFPNLKYRNHNDPSMTPRPDESQHPAYQPTTSATRGPQQPLPAPPSSPPRTLEIKTTPPDDGERLPESPADSPTLPGLSGMVRSHLRSDSDSSSIYGITSSGFNEQPYSDPVEEPSRGYNERGNPWDINDWDETPVSPLAKVNSSVPAPLTVKSTDSNADPGSPPKAAWEREMETRHNRNGSSATQQERQEFKDELAQRRRQVQENLKNLTLEPERQPERQIASPTPGSAVLLKTKASLGALAMKQKEAAGHSKAMKMFGIGSSPAVPNGPPQPLKQRIDDSSWKEEEEEMLRNVANSSTPPQMKAFRQARRDAQRDREHQIAMRHQQKGDGNFNEISWSNPRPSDPRQAHPYESRLMQGINDVPSNMAPRQRAQSRERKPPPVTHSQRNANRESKGSIGTNHSGSRPASRTSRDRSGSDASGRSRSRNGRYKDDLAKAMAEGTGTSSLGVVEDLQNARLMLKPTASGLSLGSSPILSPGVSGRPSPLPSPAMSSRPRTNSKPQPSSYFDPQSMHALQTGDALEIGISPRPSPVTPFSVNSTPSLVDQSPIGSRSATPTTSQASSRIAARKKSVTKSDISEPTFISSTSRISTINLPPGPNLQNTTPPPIPAVNPRRRQTRAMFDAIMGKKDPLEYLEKNEISLSSQSNEEMSTFSDEEATPREKHRQRLRKSSSEGGNLNAKAREKAYNAPSPAMPDFSPGLGGVRGPTPVQDGSMF</sequence>
<accession>A0A384J7Q1</accession>
<feature type="region of interest" description="Disordered" evidence="1">
    <location>
        <begin position="1040"/>
        <end position="1193"/>
    </location>
</feature>
<feature type="compositionally biased region" description="Pro residues" evidence="1">
    <location>
        <begin position="613"/>
        <end position="622"/>
    </location>
</feature>
<feature type="region of interest" description="Disordered" evidence="1">
    <location>
        <begin position="375"/>
        <end position="803"/>
    </location>
</feature>
<organism evidence="2 3">
    <name type="scientific">Botryotinia fuckeliana (strain B05.10)</name>
    <name type="common">Noble rot fungus</name>
    <name type="synonym">Botrytis cinerea</name>
    <dbReference type="NCBI Taxonomy" id="332648"/>
    <lineage>
        <taxon>Eukaryota</taxon>
        <taxon>Fungi</taxon>
        <taxon>Dikarya</taxon>
        <taxon>Ascomycota</taxon>
        <taxon>Pezizomycotina</taxon>
        <taxon>Leotiomycetes</taxon>
        <taxon>Helotiales</taxon>
        <taxon>Sclerotiniaceae</taxon>
        <taxon>Botrytis</taxon>
    </lineage>
</organism>
<dbReference type="GeneID" id="5429829"/>
<feature type="region of interest" description="Disordered" evidence="1">
    <location>
        <begin position="1213"/>
        <end position="1292"/>
    </location>
</feature>
<feature type="compositionally biased region" description="Low complexity" evidence="1">
    <location>
        <begin position="665"/>
        <end position="676"/>
    </location>
</feature>
<feature type="compositionally biased region" description="Polar residues" evidence="1">
    <location>
        <begin position="451"/>
        <end position="465"/>
    </location>
</feature>